<proteinExistence type="predicted"/>
<dbReference type="PANTHER" id="PTHR33112:SF1">
    <property type="entry name" value="HETEROKARYON INCOMPATIBILITY DOMAIN-CONTAINING PROTEIN"/>
    <property type="match status" value="1"/>
</dbReference>
<dbReference type="AlphaFoldDB" id="A0AAN6IBZ5"/>
<comment type="caution">
    <text evidence="3">The sequence shown here is derived from an EMBL/GenBank/DDBJ whole genome shotgun (WGS) entry which is preliminary data.</text>
</comment>
<dbReference type="InterPro" id="IPR010730">
    <property type="entry name" value="HET"/>
</dbReference>
<evidence type="ECO:0000313" key="3">
    <source>
        <dbReference type="EMBL" id="KAI1610104.1"/>
    </source>
</evidence>
<feature type="domain" description="Heterokaryon incompatibility" evidence="2">
    <location>
        <begin position="274"/>
        <end position="409"/>
    </location>
</feature>
<evidence type="ECO:0000259" key="2">
    <source>
        <dbReference type="Pfam" id="PF06985"/>
    </source>
</evidence>
<accession>A0AAN6IBZ5</accession>
<dbReference type="Proteomes" id="UP001203852">
    <property type="component" value="Unassembled WGS sequence"/>
</dbReference>
<reference evidence="3" key="1">
    <citation type="journal article" date="2022" name="bioRxiv">
        <title>Deciphering the potential niche of two novel black yeast fungi from a biological soil crust based on their genomes, phenotypes, and melanin regulation.</title>
        <authorList>
            <consortium name="DOE Joint Genome Institute"/>
            <person name="Carr E.C."/>
            <person name="Barton Q."/>
            <person name="Grambo S."/>
            <person name="Sullivan M."/>
            <person name="Renfro C.M."/>
            <person name="Kuo A."/>
            <person name="Pangilinan J."/>
            <person name="Lipzen A."/>
            <person name="Keymanesh K."/>
            <person name="Savage E."/>
            <person name="Barry K."/>
            <person name="Grigoriev I.V."/>
            <person name="Riekhof W.R."/>
            <person name="Harris S.S."/>
        </authorList>
    </citation>
    <scope>NUCLEOTIDE SEQUENCE</scope>
    <source>
        <strain evidence="3">JF 03-4F</strain>
    </source>
</reference>
<evidence type="ECO:0000256" key="1">
    <source>
        <dbReference type="SAM" id="MobiDB-lite"/>
    </source>
</evidence>
<sequence>MVGSASTLRKSGDALRKKRHRSPWPIHPVTMKRTYPSFIEGELLRSGGPKQPRRGPKGGLPSYELRCLPATTDCQQWLDSFCDPCSEIDLDAIFALEAHGIPHKGRPVSSHRTTLTSGCRLCHMVKSILDVDVREHEYDILHKRPLKGWHFRVFSCVKALRLRRYREVFERDVVLAVTAGEPMSTSSDSLPWINGSLLRGYITPTYSDRPFTNAAGKVELCGNAVDQNEANFSLFRSWLEQDNFDQREGNSAFHCQVIDCDKLEIIQHNPATRYLALSYVWGKPDNADTPETNLLVHAPQTVKDAVQVTVRLGERYLWVDRYCIPEHKDKKHFHITNMNLIYAGAFATIIAANPGVSDSVHLGIYGVSRARNLRPKLQQNGRTYVSSLAHLSYHLANSAWATRGWTYQEFMLSSRCLFFTADQVYYASMNTLQRESLLQYQRTRGRGIHQTLGPSLLKLNSQMHCDSYGEMGANSSYRSHLSQFTRRHLTYDLDILDAFRGVLGQLAKRSFHGMPVIPYPRCCVDLLYRKDFLDSYFSGCLCWTADMTEKENYARRTHFPSWSWASVSRVKQAFVDLSMCSLHAEYGIEQSDGHVLRLKPLAEKYKKMRQPIPEQTPFLHITSYLIHVDLEWNGDHRYSRVRRSQGFEGEGSHTYQCLENSGVYIDSQERLSLMIASRVLRVPALFLGATSDRGFNYFLLLEHQTSSSRRIGLLEVQGPIADQLVWHDLRHLMPRATIRLE</sequence>
<evidence type="ECO:0000313" key="4">
    <source>
        <dbReference type="Proteomes" id="UP001203852"/>
    </source>
</evidence>
<organism evidence="3 4">
    <name type="scientific">Exophiala viscosa</name>
    <dbReference type="NCBI Taxonomy" id="2486360"/>
    <lineage>
        <taxon>Eukaryota</taxon>
        <taxon>Fungi</taxon>
        <taxon>Dikarya</taxon>
        <taxon>Ascomycota</taxon>
        <taxon>Pezizomycotina</taxon>
        <taxon>Eurotiomycetes</taxon>
        <taxon>Chaetothyriomycetidae</taxon>
        <taxon>Chaetothyriales</taxon>
        <taxon>Herpotrichiellaceae</taxon>
        <taxon>Exophiala</taxon>
    </lineage>
</organism>
<keyword evidence="4" id="KW-1185">Reference proteome</keyword>
<dbReference type="PANTHER" id="PTHR33112">
    <property type="entry name" value="DOMAIN PROTEIN, PUTATIVE-RELATED"/>
    <property type="match status" value="1"/>
</dbReference>
<gene>
    <name evidence="3" type="ORF">EDD36DRAFT_63901</name>
</gene>
<dbReference type="Pfam" id="PF06985">
    <property type="entry name" value="HET"/>
    <property type="match status" value="1"/>
</dbReference>
<feature type="region of interest" description="Disordered" evidence="1">
    <location>
        <begin position="1"/>
        <end position="26"/>
    </location>
</feature>
<protein>
    <submittedName>
        <fullName evidence="3">Heterokaryon incompatibility protein-domain-containing protein</fullName>
    </submittedName>
</protein>
<dbReference type="EMBL" id="MU404359">
    <property type="protein sequence ID" value="KAI1610104.1"/>
    <property type="molecule type" value="Genomic_DNA"/>
</dbReference>
<name>A0AAN6IBZ5_9EURO</name>